<evidence type="ECO:0000259" key="1">
    <source>
        <dbReference type="Pfam" id="PF12146"/>
    </source>
</evidence>
<evidence type="ECO:0000313" key="3">
    <source>
        <dbReference type="Proteomes" id="UP000256328"/>
    </source>
</evidence>
<dbReference type="Proteomes" id="UP000256328">
    <property type="component" value="Unassembled WGS sequence"/>
</dbReference>
<feature type="domain" description="Serine aminopeptidase S33" evidence="1">
    <location>
        <begin position="26"/>
        <end position="271"/>
    </location>
</feature>
<dbReference type="AlphaFoldDB" id="A0A3D8SAM7"/>
<dbReference type="EMBL" id="PDLN01000006">
    <property type="protein sequence ID" value="RDW83320.1"/>
    <property type="molecule type" value="Genomic_DNA"/>
</dbReference>
<dbReference type="FunFam" id="3.40.50.1820:FF:000255">
    <property type="entry name" value="Alpha/beta hydrolase, putative"/>
    <property type="match status" value="1"/>
</dbReference>
<proteinExistence type="predicted"/>
<protein>
    <submittedName>
        <fullName evidence="2">Lysophospholipase-like protein</fullName>
    </submittedName>
</protein>
<evidence type="ECO:0000313" key="2">
    <source>
        <dbReference type="EMBL" id="RDW83320.1"/>
    </source>
</evidence>
<comment type="caution">
    <text evidence="2">The sequence shown here is derived from an EMBL/GenBank/DDBJ whole genome shotgun (WGS) entry which is preliminary data.</text>
</comment>
<dbReference type="OrthoDB" id="10249433at2759"/>
<dbReference type="PANTHER" id="PTHR11614">
    <property type="entry name" value="PHOSPHOLIPASE-RELATED"/>
    <property type="match status" value="1"/>
</dbReference>
<gene>
    <name evidence="2" type="ORF">BP5796_04811</name>
</gene>
<dbReference type="Pfam" id="PF12146">
    <property type="entry name" value="Hydrolase_4"/>
    <property type="match status" value="1"/>
</dbReference>
<accession>A0A3D8SAM7</accession>
<organism evidence="2 3">
    <name type="scientific">Coleophoma crateriformis</name>
    <dbReference type="NCBI Taxonomy" id="565419"/>
    <lineage>
        <taxon>Eukaryota</taxon>
        <taxon>Fungi</taxon>
        <taxon>Dikarya</taxon>
        <taxon>Ascomycota</taxon>
        <taxon>Pezizomycotina</taxon>
        <taxon>Leotiomycetes</taxon>
        <taxon>Helotiales</taxon>
        <taxon>Dermateaceae</taxon>
        <taxon>Coleophoma</taxon>
    </lineage>
</organism>
<dbReference type="InterPro" id="IPR051044">
    <property type="entry name" value="MAG_DAG_Lipase"/>
</dbReference>
<dbReference type="Gene3D" id="3.40.50.1820">
    <property type="entry name" value="alpha/beta hydrolase"/>
    <property type="match status" value="1"/>
</dbReference>
<reference evidence="2 3" key="1">
    <citation type="journal article" date="2018" name="IMA Fungus">
        <title>IMA Genome-F 9: Draft genome sequence of Annulohypoxylon stygium, Aspergillus mulundensis, Berkeleyomyces basicola (syn. Thielaviopsis basicola), Ceratocystis smalleyi, two Cercospora beticola strains, Coleophoma cylindrospora, Fusarium fracticaudum, Phialophora cf. hyalina, and Morchella septimelata.</title>
        <authorList>
            <person name="Wingfield B.D."/>
            <person name="Bills G.F."/>
            <person name="Dong Y."/>
            <person name="Huang W."/>
            <person name="Nel W.J."/>
            <person name="Swalarsk-Parry B.S."/>
            <person name="Vaghefi N."/>
            <person name="Wilken P.M."/>
            <person name="An Z."/>
            <person name="de Beer Z.W."/>
            <person name="De Vos L."/>
            <person name="Chen L."/>
            <person name="Duong T.A."/>
            <person name="Gao Y."/>
            <person name="Hammerbacher A."/>
            <person name="Kikkert J.R."/>
            <person name="Li Y."/>
            <person name="Li H."/>
            <person name="Li K."/>
            <person name="Li Q."/>
            <person name="Liu X."/>
            <person name="Ma X."/>
            <person name="Naidoo K."/>
            <person name="Pethybridge S.J."/>
            <person name="Sun J."/>
            <person name="Steenkamp E.T."/>
            <person name="van der Nest M.A."/>
            <person name="van Wyk S."/>
            <person name="Wingfield M.J."/>
            <person name="Xiong C."/>
            <person name="Yue Q."/>
            <person name="Zhang X."/>
        </authorList>
    </citation>
    <scope>NUCLEOTIDE SEQUENCE [LARGE SCALE GENOMIC DNA]</scope>
    <source>
        <strain evidence="2 3">BP5796</strain>
    </source>
</reference>
<name>A0A3D8SAM7_9HELO</name>
<sequence>MVEITEGTHQIGDVALYTKTWKPEGPAKAKLIFIHGFNDHINRYYDFFPYLASRGIEVHGFDQRGWGRSVKKPADRGNTGPTAQVMSDIVTFIKAQLPSPVPVFVMGHSMGGGEILTLASDPLYEDLMPSIQGWLTESAFLRFPKGQEPPGLKVVLGRLAGRLLPRFQLFSPLPAENLTRDPEVVKSILDDKLLHGYGTLQQLANMIDRAEALDTGRAKLNKGVKSLWISHGTADKGTSCEASEAWFARQTHVQDKELKLYDGWEHQLHCDLPTSREEYYKDVADWILARCGTEEPRQVAESKL</sequence>
<dbReference type="InterPro" id="IPR029058">
    <property type="entry name" value="AB_hydrolase_fold"/>
</dbReference>
<dbReference type="SUPFAM" id="SSF53474">
    <property type="entry name" value="alpha/beta-Hydrolases"/>
    <property type="match status" value="1"/>
</dbReference>
<keyword evidence="3" id="KW-1185">Reference proteome</keyword>
<dbReference type="InterPro" id="IPR022742">
    <property type="entry name" value="Hydrolase_4"/>
</dbReference>